<evidence type="ECO:0000256" key="3">
    <source>
        <dbReference type="ARBA" id="ARBA00023125"/>
    </source>
</evidence>
<dbReference type="InterPro" id="IPR018186">
    <property type="entry name" value="TF_T-box_CS"/>
</dbReference>
<feature type="compositionally biased region" description="Basic and acidic residues" evidence="7">
    <location>
        <begin position="338"/>
        <end position="359"/>
    </location>
</feature>
<sequence>MDGDGVAGGAWGLLLYVRCRMRIHQHPLYPSSAFPGGPGEGPLCTPSLGWAAEGPGSSGKNRRVSQATARLEMGSLWEEFNRLGTEMIVTKAGSCRGWTRSPTTSCSWTSSPPHPCRYAFHSSSWLAAGRAEPAAPGRVHFHPDSPAKGAQWMRQIVSFDKLKLTNNLLDDNGHIILNSMHRYQPRFHVVLVDPRRDSERFAHQNFKSFSFPETQFMAVTAYQNHRITQLKIASNPFAKGFRDGDPEPCFRGHPPTELPSVGKGFGSKPPASTWLFPSVGREGEGTQLVSSTHIELVLEFHPAEERGWVRSSIGGPHPTSTPSPGSPVQAQGMEEGGEPLHHQQDGHGQHGKGGEDGHQHRAAGVAQPHEAIAHHHGPQHLRELCGAQSG</sequence>
<dbReference type="SMART" id="SM00425">
    <property type="entry name" value="TBOX"/>
    <property type="match status" value="1"/>
</dbReference>
<dbReference type="PROSITE" id="PS50252">
    <property type="entry name" value="TBOX_3"/>
    <property type="match status" value="1"/>
</dbReference>
<evidence type="ECO:0000256" key="7">
    <source>
        <dbReference type="SAM" id="MobiDB-lite"/>
    </source>
</evidence>
<evidence type="ECO:0000313" key="10">
    <source>
        <dbReference type="Proteomes" id="UP000472266"/>
    </source>
</evidence>
<keyword evidence="2" id="KW-0805">Transcription regulation</keyword>
<dbReference type="GO" id="GO:0000978">
    <property type="term" value="F:RNA polymerase II cis-regulatory region sequence-specific DNA binding"/>
    <property type="evidence" value="ECO:0007669"/>
    <property type="project" value="InterPro"/>
</dbReference>
<comment type="subcellular location">
    <subcellularLocation>
        <location evidence="1 6">Nucleus</location>
    </subcellularLocation>
</comment>
<dbReference type="InterPro" id="IPR046360">
    <property type="entry name" value="T-box_DNA-bd"/>
</dbReference>
<dbReference type="GO" id="GO:0045893">
    <property type="term" value="P:positive regulation of DNA-templated transcription"/>
    <property type="evidence" value="ECO:0007669"/>
    <property type="project" value="InterPro"/>
</dbReference>
<dbReference type="PANTHER" id="PTHR11267">
    <property type="entry name" value="T-BOX PROTEIN-RELATED"/>
    <property type="match status" value="1"/>
</dbReference>
<dbReference type="GO" id="GO:0001708">
    <property type="term" value="P:cell fate specification"/>
    <property type="evidence" value="ECO:0007669"/>
    <property type="project" value="TreeGrafter"/>
</dbReference>
<dbReference type="Ensembl" id="ENSSHBT00005026202.1">
    <property type="protein sequence ID" value="ENSSHBP00005021981.1"/>
    <property type="gene ID" value="ENSSHBG00005018577.1"/>
</dbReference>
<evidence type="ECO:0000256" key="4">
    <source>
        <dbReference type="ARBA" id="ARBA00023163"/>
    </source>
</evidence>
<reference evidence="9" key="3">
    <citation type="submission" date="2025-09" db="UniProtKB">
        <authorList>
            <consortium name="Ensembl"/>
        </authorList>
    </citation>
    <scope>IDENTIFICATION</scope>
</reference>
<keyword evidence="4" id="KW-0804">Transcription</keyword>
<organism evidence="9 10">
    <name type="scientific">Strigops habroptila</name>
    <name type="common">Kakapo</name>
    <dbReference type="NCBI Taxonomy" id="2489341"/>
    <lineage>
        <taxon>Eukaryota</taxon>
        <taxon>Metazoa</taxon>
        <taxon>Chordata</taxon>
        <taxon>Craniata</taxon>
        <taxon>Vertebrata</taxon>
        <taxon>Euteleostomi</taxon>
        <taxon>Archelosauria</taxon>
        <taxon>Archosauria</taxon>
        <taxon>Dinosauria</taxon>
        <taxon>Saurischia</taxon>
        <taxon>Theropoda</taxon>
        <taxon>Coelurosauria</taxon>
        <taxon>Aves</taxon>
        <taxon>Neognathae</taxon>
        <taxon>Neoaves</taxon>
        <taxon>Telluraves</taxon>
        <taxon>Australaves</taxon>
        <taxon>Psittaciformes</taxon>
        <taxon>Psittacidae</taxon>
        <taxon>Strigops</taxon>
    </lineage>
</organism>
<evidence type="ECO:0000256" key="5">
    <source>
        <dbReference type="ARBA" id="ARBA00023242"/>
    </source>
</evidence>
<dbReference type="GO" id="GO:0000785">
    <property type="term" value="C:chromatin"/>
    <property type="evidence" value="ECO:0007669"/>
    <property type="project" value="TreeGrafter"/>
</dbReference>
<evidence type="ECO:0000256" key="1">
    <source>
        <dbReference type="ARBA" id="ARBA00004123"/>
    </source>
</evidence>
<dbReference type="Gene3D" id="2.60.40.820">
    <property type="entry name" value="Transcription factor, T-box"/>
    <property type="match status" value="1"/>
</dbReference>
<dbReference type="PANTHER" id="PTHR11267:SF102">
    <property type="entry name" value="T-BOX TRANSCRIPTION FACTOR TBX10"/>
    <property type="match status" value="1"/>
</dbReference>
<comment type="caution">
    <text evidence="6">Lacks conserved residue(s) required for the propagation of feature annotation.</text>
</comment>
<feature type="domain" description="T-box" evidence="8">
    <location>
        <begin position="71"/>
        <end position="243"/>
    </location>
</feature>
<keyword evidence="5 6" id="KW-0539">Nucleus</keyword>
<dbReference type="InParanoid" id="A0A672V698"/>
<gene>
    <name evidence="9" type="primary">TBX10</name>
</gene>
<keyword evidence="3 6" id="KW-0238">DNA-binding</keyword>
<dbReference type="GO" id="GO:0005634">
    <property type="term" value="C:nucleus"/>
    <property type="evidence" value="ECO:0007669"/>
    <property type="project" value="UniProtKB-SubCell"/>
</dbReference>
<dbReference type="Pfam" id="PF00907">
    <property type="entry name" value="T-box"/>
    <property type="match status" value="1"/>
</dbReference>
<dbReference type="AlphaFoldDB" id="A0A672V698"/>
<evidence type="ECO:0000259" key="8">
    <source>
        <dbReference type="PROSITE" id="PS50252"/>
    </source>
</evidence>
<evidence type="ECO:0000313" key="9">
    <source>
        <dbReference type="Ensembl" id="ENSSHBP00005021981.1"/>
    </source>
</evidence>
<protein>
    <submittedName>
        <fullName evidence="9">T-box transcription factor 10</fullName>
    </submittedName>
</protein>
<dbReference type="GO" id="GO:0000981">
    <property type="term" value="F:DNA-binding transcription factor activity, RNA polymerase II-specific"/>
    <property type="evidence" value="ECO:0007669"/>
    <property type="project" value="TreeGrafter"/>
</dbReference>
<evidence type="ECO:0000256" key="2">
    <source>
        <dbReference type="ARBA" id="ARBA00023015"/>
    </source>
</evidence>
<feature type="region of interest" description="Disordered" evidence="7">
    <location>
        <begin position="308"/>
        <end position="365"/>
    </location>
</feature>
<dbReference type="InterPro" id="IPR001699">
    <property type="entry name" value="TF_T-box"/>
</dbReference>
<name>A0A672V698_STRHB</name>
<dbReference type="GeneTree" id="ENSGT00940000154816"/>
<dbReference type="InterPro" id="IPR008967">
    <property type="entry name" value="p53-like_TF_DNA-bd_sf"/>
</dbReference>
<reference evidence="9 10" key="1">
    <citation type="submission" date="2019-11" db="EMBL/GenBank/DDBJ databases">
        <title>Strigops habroptila (kakapo) genome, bStrHab1, primary haplotype, v2.</title>
        <authorList>
            <person name="Jarvis E.D."/>
            <person name="Howard J."/>
            <person name="Rhie A."/>
            <person name="Phillippy A."/>
            <person name="Korlach J."/>
            <person name="Digby A."/>
            <person name="Iorns D."/>
            <person name="Eason D."/>
            <person name="Robertson B."/>
            <person name="Raemaekers T."/>
            <person name="Howe K."/>
            <person name="Lewin H."/>
            <person name="Damas J."/>
            <person name="Hastie A."/>
            <person name="Tracey A."/>
            <person name="Chow W."/>
            <person name="Fedrigo O."/>
        </authorList>
    </citation>
    <scope>NUCLEOTIDE SEQUENCE [LARGE SCALE GENOMIC DNA]</scope>
</reference>
<dbReference type="InterPro" id="IPR036960">
    <property type="entry name" value="T-box_sf"/>
</dbReference>
<dbReference type="SUPFAM" id="SSF49417">
    <property type="entry name" value="p53-like transcription factors"/>
    <property type="match status" value="1"/>
</dbReference>
<reference evidence="9" key="2">
    <citation type="submission" date="2025-08" db="UniProtKB">
        <authorList>
            <consortium name="Ensembl"/>
        </authorList>
    </citation>
    <scope>IDENTIFICATION</scope>
</reference>
<proteinExistence type="predicted"/>
<dbReference type="PRINTS" id="PR00937">
    <property type="entry name" value="TBOX"/>
</dbReference>
<evidence type="ECO:0000256" key="6">
    <source>
        <dbReference type="PROSITE-ProRule" id="PRU00201"/>
    </source>
</evidence>
<accession>A0A672V698</accession>
<dbReference type="Proteomes" id="UP000472266">
    <property type="component" value="Chromosome 5"/>
</dbReference>
<keyword evidence="10" id="KW-1185">Reference proteome</keyword>
<dbReference type="PROSITE" id="PS01264">
    <property type="entry name" value="TBOX_2"/>
    <property type="match status" value="1"/>
</dbReference>